<keyword evidence="10" id="KW-1185">Reference proteome</keyword>
<feature type="region of interest" description="Disordered" evidence="6">
    <location>
        <begin position="390"/>
        <end position="416"/>
    </location>
</feature>
<dbReference type="Pfam" id="PF01569">
    <property type="entry name" value="PAP2"/>
    <property type="match status" value="1"/>
</dbReference>
<evidence type="ECO:0000256" key="5">
    <source>
        <dbReference type="ARBA" id="ARBA00023136"/>
    </source>
</evidence>
<feature type="transmembrane region" description="Helical" evidence="7">
    <location>
        <begin position="76"/>
        <end position="98"/>
    </location>
</feature>
<evidence type="ECO:0000256" key="2">
    <source>
        <dbReference type="ARBA" id="ARBA00008816"/>
    </source>
</evidence>
<sequence length="641" mass="71307">MDKIQGFLPATSSGHKFTFKIIFSYFFDYAVIALLAVLYAVLDKVLTPFAQHFSMHNITLQNPIADPERVPISMAMVYSCFCPAVIIAIYTLGIDGMFSKSKRDVSRLRRYTWGDRLWELNCGILGLFLAQGSAFVITGSLKNLIGKPRPDLLARCILNGDIKDDPGPPLYGLLTRDNCTQTDYHILQDGFRSFPSGHSSSSFAGLFFLSLYLAAKLHVLDQRGEVWRTFIVLIPTLAASMIAGSRIIDARHHPFDVLFGSALGIACGWAAYRQYFPPVSHTWEKGRAYPMRSWGVPLQRPDGTIGTDGQFYGRRGGVDRSGSGMTEDEMDRQALVGGGVGMEPMRAEPASGYSVPKAPPFQQFQQRSSSLMARQTSDDDTDYEHVRAQAGTTKMPAQGLSRGGSPTTPGGSNAFREQINRNDSLRGVSGEGDLAYQRPLTTLTEEASNSSTSQIPFRAQYSPTVSPPDARNMQDIQQEIPQELNLNDNLRKLTNLFMQSAAEINTISNKKPLNEISYSIRCIRREINEALEAFMASAEAWRTPGSKSVPFTVEGRDMHFALATLSKMVTEPPCKTNRWTREMLKSWTKLKSGVQQAQKELGVVPFDVRRPVAPPAMETEVKPRKAKKKNKMMKRIKEEVL</sequence>
<evidence type="ECO:0000256" key="6">
    <source>
        <dbReference type="SAM" id="MobiDB-lite"/>
    </source>
</evidence>
<evidence type="ECO:0000256" key="4">
    <source>
        <dbReference type="ARBA" id="ARBA00022989"/>
    </source>
</evidence>
<dbReference type="SMART" id="SM00014">
    <property type="entry name" value="acidPPc"/>
    <property type="match status" value="1"/>
</dbReference>
<reference evidence="9 10" key="1">
    <citation type="submission" date="2022-12" db="EMBL/GenBank/DDBJ databases">
        <title>Genomic features and morphological characterization of a novel Knufia sp. strain isolated from spacecraft assembly facility.</title>
        <authorList>
            <person name="Teixeira M."/>
            <person name="Chander A.M."/>
            <person name="Stajich J.E."/>
            <person name="Venkateswaran K."/>
        </authorList>
    </citation>
    <scope>NUCLEOTIDE SEQUENCE [LARGE SCALE GENOMIC DNA]</scope>
    <source>
        <strain evidence="9 10">FJI-L2-BK-P2</strain>
    </source>
</reference>
<protein>
    <recommendedName>
        <fullName evidence="8">Phosphatidic acid phosphatase type 2/haloperoxidase domain-containing protein</fullName>
    </recommendedName>
</protein>
<name>A0AAN8EEC1_9EURO</name>
<dbReference type="PANTHER" id="PTHR10165:SF158">
    <property type="entry name" value="PAP2 DOMAIN PROTEIN (AFU_ORTHOLOGUE AFUA_4G08970)"/>
    <property type="match status" value="1"/>
</dbReference>
<dbReference type="EMBL" id="JAKLMC020000016">
    <property type="protein sequence ID" value="KAK5952195.1"/>
    <property type="molecule type" value="Genomic_DNA"/>
</dbReference>
<feature type="domain" description="Phosphatidic acid phosphatase type 2/haloperoxidase" evidence="8">
    <location>
        <begin position="124"/>
        <end position="272"/>
    </location>
</feature>
<keyword evidence="3 7" id="KW-0812">Transmembrane</keyword>
<dbReference type="GO" id="GO:0046839">
    <property type="term" value="P:phospholipid dephosphorylation"/>
    <property type="evidence" value="ECO:0007669"/>
    <property type="project" value="TreeGrafter"/>
</dbReference>
<dbReference type="AlphaFoldDB" id="A0AAN8EEC1"/>
<keyword evidence="5 7" id="KW-0472">Membrane</keyword>
<dbReference type="GO" id="GO:0006644">
    <property type="term" value="P:phospholipid metabolic process"/>
    <property type="evidence" value="ECO:0007669"/>
    <property type="project" value="InterPro"/>
</dbReference>
<evidence type="ECO:0000313" key="9">
    <source>
        <dbReference type="EMBL" id="KAK5952195.1"/>
    </source>
</evidence>
<dbReference type="SUPFAM" id="SSF48317">
    <property type="entry name" value="Acid phosphatase/Vanadium-dependent haloperoxidase"/>
    <property type="match status" value="1"/>
</dbReference>
<feature type="compositionally biased region" description="Polar residues" evidence="6">
    <location>
        <begin position="444"/>
        <end position="455"/>
    </location>
</feature>
<organism evidence="9 10">
    <name type="scientific">Knufia fluminis</name>
    <dbReference type="NCBI Taxonomy" id="191047"/>
    <lineage>
        <taxon>Eukaryota</taxon>
        <taxon>Fungi</taxon>
        <taxon>Dikarya</taxon>
        <taxon>Ascomycota</taxon>
        <taxon>Pezizomycotina</taxon>
        <taxon>Eurotiomycetes</taxon>
        <taxon>Chaetothyriomycetidae</taxon>
        <taxon>Chaetothyriales</taxon>
        <taxon>Trichomeriaceae</taxon>
        <taxon>Knufia</taxon>
    </lineage>
</organism>
<gene>
    <name evidence="9" type="ORF">OHC33_006668</name>
</gene>
<evidence type="ECO:0000256" key="7">
    <source>
        <dbReference type="SAM" id="Phobius"/>
    </source>
</evidence>
<dbReference type="Proteomes" id="UP001316803">
    <property type="component" value="Unassembled WGS sequence"/>
</dbReference>
<dbReference type="InterPro" id="IPR000326">
    <property type="entry name" value="PAP2/HPO"/>
</dbReference>
<dbReference type="CDD" id="cd03390">
    <property type="entry name" value="PAP2_containing_1_like"/>
    <property type="match status" value="1"/>
</dbReference>
<comment type="caution">
    <text evidence="9">The sequence shown here is derived from an EMBL/GenBank/DDBJ whole genome shotgun (WGS) entry which is preliminary data.</text>
</comment>
<feature type="compositionally biased region" description="Low complexity" evidence="6">
    <location>
        <begin position="403"/>
        <end position="412"/>
    </location>
</feature>
<feature type="region of interest" description="Disordered" evidence="6">
    <location>
        <begin position="444"/>
        <end position="467"/>
    </location>
</feature>
<feature type="region of interest" description="Disordered" evidence="6">
    <location>
        <begin position="615"/>
        <end position="641"/>
    </location>
</feature>
<dbReference type="Gene3D" id="1.20.144.10">
    <property type="entry name" value="Phosphatidic acid phosphatase type 2/haloperoxidase"/>
    <property type="match status" value="1"/>
</dbReference>
<comment type="subcellular location">
    <subcellularLocation>
        <location evidence="1">Membrane</location>
        <topology evidence="1">Multi-pass membrane protein</topology>
    </subcellularLocation>
</comment>
<keyword evidence="4 7" id="KW-1133">Transmembrane helix</keyword>
<comment type="similarity">
    <text evidence="2">Belongs to the PA-phosphatase related phosphoesterase family.</text>
</comment>
<feature type="compositionally biased region" description="Basic residues" evidence="6">
    <location>
        <begin position="624"/>
        <end position="634"/>
    </location>
</feature>
<dbReference type="PANTHER" id="PTHR10165">
    <property type="entry name" value="LIPID PHOSPHATE PHOSPHATASE"/>
    <property type="match status" value="1"/>
</dbReference>
<feature type="transmembrane region" description="Helical" evidence="7">
    <location>
        <begin position="21"/>
        <end position="42"/>
    </location>
</feature>
<proteinExistence type="inferred from homology"/>
<feature type="region of interest" description="Disordered" evidence="6">
    <location>
        <begin position="305"/>
        <end position="325"/>
    </location>
</feature>
<dbReference type="InterPro" id="IPR036938">
    <property type="entry name" value="PAP2/HPO_sf"/>
</dbReference>
<evidence type="ECO:0000313" key="10">
    <source>
        <dbReference type="Proteomes" id="UP001316803"/>
    </source>
</evidence>
<evidence type="ECO:0000256" key="3">
    <source>
        <dbReference type="ARBA" id="ARBA00022692"/>
    </source>
</evidence>
<feature type="transmembrane region" description="Helical" evidence="7">
    <location>
        <begin position="118"/>
        <end position="141"/>
    </location>
</feature>
<dbReference type="InterPro" id="IPR043216">
    <property type="entry name" value="PAP-like"/>
</dbReference>
<feature type="transmembrane region" description="Helical" evidence="7">
    <location>
        <begin position="197"/>
        <end position="215"/>
    </location>
</feature>
<dbReference type="GO" id="GO:0016020">
    <property type="term" value="C:membrane"/>
    <property type="evidence" value="ECO:0007669"/>
    <property type="project" value="UniProtKB-SubCell"/>
</dbReference>
<evidence type="ECO:0000259" key="8">
    <source>
        <dbReference type="SMART" id="SM00014"/>
    </source>
</evidence>
<accession>A0AAN8EEC1</accession>
<dbReference type="GO" id="GO:0008195">
    <property type="term" value="F:phosphatidate phosphatase activity"/>
    <property type="evidence" value="ECO:0007669"/>
    <property type="project" value="TreeGrafter"/>
</dbReference>
<evidence type="ECO:0000256" key="1">
    <source>
        <dbReference type="ARBA" id="ARBA00004141"/>
    </source>
</evidence>
<feature type="transmembrane region" description="Helical" evidence="7">
    <location>
        <begin position="227"/>
        <end position="248"/>
    </location>
</feature>